<feature type="chain" id="PRO_5040363432" evidence="1">
    <location>
        <begin position="20"/>
        <end position="89"/>
    </location>
</feature>
<sequence>MKLTLPITLLTVLATASAAAVNTGTLLERQFPTCQSFQLYCGNTVAKDGFHAARALDVELPEPVAHRLNANEWLCLDFIQEMRYYKKLQ</sequence>
<evidence type="ECO:0000313" key="3">
    <source>
        <dbReference type="Proteomes" id="UP000696280"/>
    </source>
</evidence>
<proteinExistence type="predicted"/>
<evidence type="ECO:0000313" key="2">
    <source>
        <dbReference type="EMBL" id="CAG8954781.1"/>
    </source>
</evidence>
<dbReference type="Proteomes" id="UP000696280">
    <property type="component" value="Unassembled WGS sequence"/>
</dbReference>
<gene>
    <name evidence="2" type="ORF">HYFRA_00004706</name>
</gene>
<keyword evidence="3" id="KW-1185">Reference proteome</keyword>
<keyword evidence="1" id="KW-0732">Signal</keyword>
<dbReference type="EMBL" id="CAJVRL010000057">
    <property type="protein sequence ID" value="CAG8954781.1"/>
    <property type="molecule type" value="Genomic_DNA"/>
</dbReference>
<accession>A0A9N9KXB6</accession>
<comment type="caution">
    <text evidence="2">The sequence shown here is derived from an EMBL/GenBank/DDBJ whole genome shotgun (WGS) entry which is preliminary data.</text>
</comment>
<feature type="signal peptide" evidence="1">
    <location>
        <begin position="1"/>
        <end position="19"/>
    </location>
</feature>
<organism evidence="2 3">
    <name type="scientific">Hymenoscyphus fraxineus</name>
    <dbReference type="NCBI Taxonomy" id="746836"/>
    <lineage>
        <taxon>Eukaryota</taxon>
        <taxon>Fungi</taxon>
        <taxon>Dikarya</taxon>
        <taxon>Ascomycota</taxon>
        <taxon>Pezizomycotina</taxon>
        <taxon>Leotiomycetes</taxon>
        <taxon>Helotiales</taxon>
        <taxon>Helotiaceae</taxon>
        <taxon>Hymenoscyphus</taxon>
    </lineage>
</organism>
<reference evidence="2" key="1">
    <citation type="submission" date="2021-07" db="EMBL/GenBank/DDBJ databases">
        <authorList>
            <person name="Durling M."/>
        </authorList>
    </citation>
    <scope>NUCLEOTIDE SEQUENCE</scope>
</reference>
<name>A0A9N9KXB6_9HELO</name>
<protein>
    <submittedName>
        <fullName evidence="2">Uncharacterized protein</fullName>
    </submittedName>
</protein>
<dbReference type="AlphaFoldDB" id="A0A9N9KXB6"/>
<evidence type="ECO:0000256" key="1">
    <source>
        <dbReference type="SAM" id="SignalP"/>
    </source>
</evidence>